<evidence type="ECO:0000313" key="4">
    <source>
        <dbReference type="Proteomes" id="UP000053263"/>
    </source>
</evidence>
<dbReference type="AlphaFoldDB" id="A0A0C9SW47"/>
<dbReference type="InterPro" id="IPR040648">
    <property type="entry name" value="HMGXB3_CxC4"/>
</dbReference>
<proteinExistence type="predicted"/>
<dbReference type="InterPro" id="IPR007527">
    <property type="entry name" value="Znf_SWIM"/>
</dbReference>
<keyword evidence="1" id="KW-0479">Metal-binding</keyword>
<accession>A0A0C9SW47</accession>
<feature type="non-terminal residue" evidence="3">
    <location>
        <position position="1"/>
    </location>
</feature>
<dbReference type="Pfam" id="PF18717">
    <property type="entry name" value="CxC4"/>
    <property type="match status" value="1"/>
</dbReference>
<keyword evidence="4" id="KW-1185">Reference proteome</keyword>
<keyword evidence="1" id="KW-0862">Zinc</keyword>
<dbReference type="OrthoDB" id="5598737at2759"/>
<evidence type="ECO:0000313" key="3">
    <source>
        <dbReference type="EMBL" id="KII83495.1"/>
    </source>
</evidence>
<keyword evidence="1" id="KW-0863">Zinc-finger</keyword>
<dbReference type="HOGENOM" id="CLU_028049_0_0_1"/>
<evidence type="ECO:0000259" key="2">
    <source>
        <dbReference type="PROSITE" id="PS50966"/>
    </source>
</evidence>
<organism evidence="3 4">
    <name type="scientific">Plicaturopsis crispa FD-325 SS-3</name>
    <dbReference type="NCBI Taxonomy" id="944288"/>
    <lineage>
        <taxon>Eukaryota</taxon>
        <taxon>Fungi</taxon>
        <taxon>Dikarya</taxon>
        <taxon>Basidiomycota</taxon>
        <taxon>Agaricomycotina</taxon>
        <taxon>Agaricomycetes</taxon>
        <taxon>Agaricomycetidae</taxon>
        <taxon>Amylocorticiales</taxon>
        <taxon>Amylocorticiaceae</taxon>
        <taxon>Plicatura</taxon>
        <taxon>Plicaturopsis crispa</taxon>
    </lineage>
</organism>
<feature type="domain" description="SWIM-type" evidence="2">
    <location>
        <begin position="40"/>
        <end position="77"/>
    </location>
</feature>
<dbReference type="Proteomes" id="UP000053263">
    <property type="component" value="Unassembled WGS sequence"/>
</dbReference>
<gene>
    <name evidence="3" type="ORF">PLICRDRAFT_67635</name>
</gene>
<dbReference type="PROSITE" id="PS50966">
    <property type="entry name" value="ZF_SWIM"/>
    <property type="match status" value="1"/>
</dbReference>
<evidence type="ECO:0000256" key="1">
    <source>
        <dbReference type="PROSITE-ProRule" id="PRU00325"/>
    </source>
</evidence>
<sequence>EPYWHALSQVGSAFRIDPYLWVLQDWDEQRETLRIGVYHHIIRLPRGPNDYGIACTCSQWRARNVCTHLRIVEQYTPFLLALPFIAPIPTPPAVLLHSTPFQDHYVFSCVSSVGRYESSKRTVVSLQKDGRWHCHSMGKGSVSHMPIAPPKWCSLSSELPSATVRPPSGPVHYPLDETARCRCGLSLADACTVPLSNPAAKPAVIYGLTQQISVTIALIPCPLCQHARRQLGPDLGQYAVFNWNNSMLFSHELLNAFTNAYTASETPFSAFCLTVRRAYMDHGPSNTFCSDDTFVRVWFAFTELQDLDSGMQCPTCGPSPKIVIADGISLGTHHSKLTGLVNPPTRVTQSSERIDSISSYKARALPAIIQVDMRALVNKMLDITATRIPPDGGYPDMSKLFELYPDLAQLINLYVINGTSSRHFKAYRNFIQQIAAPDIVLQLVPFDAIEHFREFSRSLSDAPEWIQLLCPALGTLLRTEQMGDCNKFFKTYSKNNLTGGILVL</sequence>
<dbReference type="EMBL" id="KN832577">
    <property type="protein sequence ID" value="KII83495.1"/>
    <property type="molecule type" value="Genomic_DNA"/>
</dbReference>
<reference evidence="3 4" key="1">
    <citation type="submission" date="2014-06" db="EMBL/GenBank/DDBJ databases">
        <title>Evolutionary Origins and Diversification of the Mycorrhizal Mutualists.</title>
        <authorList>
            <consortium name="DOE Joint Genome Institute"/>
            <consortium name="Mycorrhizal Genomics Consortium"/>
            <person name="Kohler A."/>
            <person name="Kuo A."/>
            <person name="Nagy L.G."/>
            <person name="Floudas D."/>
            <person name="Copeland A."/>
            <person name="Barry K.W."/>
            <person name="Cichocki N."/>
            <person name="Veneault-Fourrey C."/>
            <person name="LaButti K."/>
            <person name="Lindquist E.A."/>
            <person name="Lipzen A."/>
            <person name="Lundell T."/>
            <person name="Morin E."/>
            <person name="Murat C."/>
            <person name="Riley R."/>
            <person name="Ohm R."/>
            <person name="Sun H."/>
            <person name="Tunlid A."/>
            <person name="Henrissat B."/>
            <person name="Grigoriev I.V."/>
            <person name="Hibbett D.S."/>
            <person name="Martin F."/>
        </authorList>
    </citation>
    <scope>NUCLEOTIDE SEQUENCE [LARGE SCALE GENOMIC DNA]</scope>
    <source>
        <strain evidence="3 4">FD-325 SS-3</strain>
    </source>
</reference>
<dbReference type="GO" id="GO:0008270">
    <property type="term" value="F:zinc ion binding"/>
    <property type="evidence" value="ECO:0007669"/>
    <property type="project" value="UniProtKB-KW"/>
</dbReference>
<name>A0A0C9SW47_PLICR</name>
<protein>
    <recommendedName>
        <fullName evidence="2">SWIM-type domain-containing protein</fullName>
    </recommendedName>
</protein>
<feature type="non-terminal residue" evidence="3">
    <location>
        <position position="504"/>
    </location>
</feature>